<dbReference type="AlphaFoldDB" id="A0A1T4YIV6"/>
<dbReference type="PANTHER" id="PTHR33164">
    <property type="entry name" value="TRANSCRIPTIONAL REGULATOR, MARR FAMILY"/>
    <property type="match status" value="1"/>
</dbReference>
<dbReference type="GO" id="GO:0003677">
    <property type="term" value="F:DNA binding"/>
    <property type="evidence" value="ECO:0007669"/>
    <property type="project" value="UniProtKB-KW"/>
</dbReference>
<organism evidence="3 4">
    <name type="scientific">Sporosarcina newyorkensis</name>
    <dbReference type="NCBI Taxonomy" id="759851"/>
    <lineage>
        <taxon>Bacteria</taxon>
        <taxon>Bacillati</taxon>
        <taxon>Bacillota</taxon>
        <taxon>Bacilli</taxon>
        <taxon>Bacillales</taxon>
        <taxon>Caryophanaceae</taxon>
        <taxon>Sporosarcina</taxon>
    </lineage>
</organism>
<dbReference type="PROSITE" id="PS50995">
    <property type="entry name" value="HTH_MARR_2"/>
    <property type="match status" value="1"/>
</dbReference>
<dbReference type="InterPro" id="IPR000835">
    <property type="entry name" value="HTH_MarR-typ"/>
</dbReference>
<reference evidence="4" key="1">
    <citation type="submission" date="2017-02" db="EMBL/GenBank/DDBJ databases">
        <authorList>
            <person name="Varghese N."/>
            <person name="Submissions S."/>
        </authorList>
    </citation>
    <scope>NUCLEOTIDE SEQUENCE [LARGE SCALE GENOMIC DNA]</scope>
    <source>
        <strain evidence="4">DSM 23966</strain>
    </source>
</reference>
<dbReference type="InterPro" id="IPR036388">
    <property type="entry name" value="WH-like_DNA-bd_sf"/>
</dbReference>
<keyword evidence="4" id="KW-1185">Reference proteome</keyword>
<dbReference type="Pfam" id="PF12802">
    <property type="entry name" value="MarR_2"/>
    <property type="match status" value="1"/>
</dbReference>
<accession>A0A1T4YIV6</accession>
<dbReference type="InterPro" id="IPR039422">
    <property type="entry name" value="MarR/SlyA-like"/>
</dbReference>
<dbReference type="EMBL" id="FUYJ01000005">
    <property type="protein sequence ID" value="SKB01686.1"/>
    <property type="molecule type" value="Genomic_DNA"/>
</dbReference>
<keyword evidence="1 3" id="KW-0238">DNA-binding</keyword>
<evidence type="ECO:0000259" key="2">
    <source>
        <dbReference type="PROSITE" id="PS50995"/>
    </source>
</evidence>
<dbReference type="SMART" id="SM00347">
    <property type="entry name" value="HTH_MARR"/>
    <property type="match status" value="1"/>
</dbReference>
<evidence type="ECO:0000313" key="3">
    <source>
        <dbReference type="EMBL" id="SKB01686.1"/>
    </source>
</evidence>
<evidence type="ECO:0000256" key="1">
    <source>
        <dbReference type="ARBA" id="ARBA00023125"/>
    </source>
</evidence>
<dbReference type="SUPFAM" id="SSF46785">
    <property type="entry name" value="Winged helix' DNA-binding domain"/>
    <property type="match status" value="1"/>
</dbReference>
<protein>
    <submittedName>
        <fullName evidence="3">DNA-binding transcriptional regulator, MarR family</fullName>
    </submittedName>
</protein>
<sequence length="154" mass="17715">MKHNLDQTKADHIIQICACANLRMVSGSLTQLYNKLLKPTGLKITQYYMLGNIYRYPYISISKLGEIMLLDQTTVTRNLNILKESAYVDIKRAEHDSRTKVVAITELGYEKLNNATPIWSQVQGEIEDSIGKDEYRDLLSKLEELQQVIDQYES</sequence>
<feature type="domain" description="HTH marR-type" evidence="2">
    <location>
        <begin position="15"/>
        <end position="147"/>
    </location>
</feature>
<dbReference type="PANTHER" id="PTHR33164:SF105">
    <property type="entry name" value="TRANSCRIPTIONAL REPRESSOR PROTEIN-RELATED"/>
    <property type="match status" value="1"/>
</dbReference>
<name>A0A1T4YIV6_9BACL</name>
<dbReference type="Gene3D" id="1.10.10.10">
    <property type="entry name" value="Winged helix-like DNA-binding domain superfamily/Winged helix DNA-binding domain"/>
    <property type="match status" value="1"/>
</dbReference>
<dbReference type="InterPro" id="IPR036390">
    <property type="entry name" value="WH_DNA-bd_sf"/>
</dbReference>
<dbReference type="Proteomes" id="UP000190042">
    <property type="component" value="Unassembled WGS sequence"/>
</dbReference>
<gene>
    <name evidence="3" type="ORF">SAMN04244570_2788</name>
</gene>
<dbReference type="GO" id="GO:0006950">
    <property type="term" value="P:response to stress"/>
    <property type="evidence" value="ECO:0007669"/>
    <property type="project" value="TreeGrafter"/>
</dbReference>
<proteinExistence type="predicted"/>
<evidence type="ECO:0000313" key="4">
    <source>
        <dbReference type="Proteomes" id="UP000190042"/>
    </source>
</evidence>
<dbReference type="GO" id="GO:0003700">
    <property type="term" value="F:DNA-binding transcription factor activity"/>
    <property type="evidence" value="ECO:0007669"/>
    <property type="project" value="InterPro"/>
</dbReference>
<dbReference type="RefSeq" id="WP_078818037.1">
    <property type="nucleotide sequence ID" value="NZ_FUYJ01000005.1"/>
</dbReference>